<dbReference type="KEGG" id="aprc:113849283"/>
<reference evidence="7" key="1">
    <citation type="journal article" date="2019" name="Toxins">
        <title>Detection of Abrin-Like and Prepropulchellin-Like Toxin Genes and Transcripts Using Whole Genome Sequencing and Full-Length Transcript Sequencing of Abrus precatorius.</title>
        <authorList>
            <person name="Hovde B.T."/>
            <person name="Daligault H.E."/>
            <person name="Hanschen E.R."/>
            <person name="Kunde Y.A."/>
            <person name="Johnson M.B."/>
            <person name="Starkenburg S.R."/>
            <person name="Johnson S.L."/>
        </authorList>
    </citation>
    <scope>NUCLEOTIDE SEQUENCE [LARGE SCALE GENOMIC DNA]</scope>
</reference>
<evidence type="ECO:0000256" key="4">
    <source>
        <dbReference type="ARBA" id="ARBA00038355"/>
    </source>
</evidence>
<proteinExistence type="inferred from homology"/>
<dbReference type="InterPro" id="IPR023214">
    <property type="entry name" value="HAD_sf"/>
</dbReference>
<dbReference type="InterPro" id="IPR011948">
    <property type="entry name" value="Dullard_phosphatase"/>
</dbReference>
<keyword evidence="2" id="KW-0904">Protein phosphatase</keyword>
<dbReference type="InterPro" id="IPR050365">
    <property type="entry name" value="TIM50"/>
</dbReference>
<comment type="similarity">
    <text evidence="4">Belongs to the CTDSPL2 family.</text>
</comment>
<evidence type="ECO:0000256" key="1">
    <source>
        <dbReference type="ARBA" id="ARBA00022801"/>
    </source>
</evidence>
<dbReference type="PANTHER" id="PTHR12210">
    <property type="entry name" value="DULLARD PROTEIN PHOSPHATASE"/>
    <property type="match status" value="1"/>
</dbReference>
<feature type="chain" id="PRO_5034289767" evidence="5">
    <location>
        <begin position="25"/>
        <end position="515"/>
    </location>
</feature>
<dbReference type="AlphaFoldDB" id="A0A8B8JTX3"/>
<dbReference type="CDD" id="cd07521">
    <property type="entry name" value="HAD_FCP1-like"/>
    <property type="match status" value="1"/>
</dbReference>
<dbReference type="InterPro" id="IPR036412">
    <property type="entry name" value="HAD-like_sf"/>
</dbReference>
<dbReference type="NCBIfam" id="TIGR02251">
    <property type="entry name" value="HIF-SF_euk"/>
    <property type="match status" value="1"/>
</dbReference>
<gene>
    <name evidence="8" type="primary">LOC113849283</name>
</gene>
<evidence type="ECO:0000256" key="2">
    <source>
        <dbReference type="ARBA" id="ARBA00022912"/>
    </source>
</evidence>
<dbReference type="OrthoDB" id="277011at2759"/>
<dbReference type="SUPFAM" id="SSF56784">
    <property type="entry name" value="HAD-like"/>
    <property type="match status" value="1"/>
</dbReference>
<dbReference type="PROSITE" id="PS50969">
    <property type="entry name" value="FCP1"/>
    <property type="match status" value="1"/>
</dbReference>
<dbReference type="InterPro" id="IPR004274">
    <property type="entry name" value="FCP1_dom"/>
</dbReference>
<evidence type="ECO:0000259" key="6">
    <source>
        <dbReference type="PROSITE" id="PS50969"/>
    </source>
</evidence>
<dbReference type="Pfam" id="PF03031">
    <property type="entry name" value="NIF"/>
    <property type="match status" value="1"/>
</dbReference>
<keyword evidence="1" id="KW-0378">Hydrolase</keyword>
<dbReference type="GO" id="GO:0004721">
    <property type="term" value="F:phosphoprotein phosphatase activity"/>
    <property type="evidence" value="ECO:0007669"/>
    <property type="project" value="UniProtKB-KW"/>
</dbReference>
<dbReference type="Gene3D" id="3.40.50.1000">
    <property type="entry name" value="HAD superfamily/HAD-like"/>
    <property type="match status" value="1"/>
</dbReference>
<feature type="signal peptide" evidence="5">
    <location>
        <begin position="1"/>
        <end position="24"/>
    </location>
</feature>
<evidence type="ECO:0000256" key="3">
    <source>
        <dbReference type="ARBA" id="ARBA00037324"/>
    </source>
</evidence>
<dbReference type="GO" id="GO:0005634">
    <property type="term" value="C:nucleus"/>
    <property type="evidence" value="ECO:0007669"/>
    <property type="project" value="UniProtKB-ARBA"/>
</dbReference>
<evidence type="ECO:0000256" key="5">
    <source>
        <dbReference type="SAM" id="SignalP"/>
    </source>
</evidence>
<dbReference type="RefSeq" id="XP_027334870.1">
    <property type="nucleotide sequence ID" value="XM_027479069.1"/>
</dbReference>
<protein>
    <submittedName>
        <fullName evidence="8">CTD small phosphatase-like protein 2 isoform X1</fullName>
    </submittedName>
</protein>
<organism evidence="7 8">
    <name type="scientific">Abrus precatorius</name>
    <name type="common">Indian licorice</name>
    <name type="synonym">Glycine abrus</name>
    <dbReference type="NCBI Taxonomy" id="3816"/>
    <lineage>
        <taxon>Eukaryota</taxon>
        <taxon>Viridiplantae</taxon>
        <taxon>Streptophyta</taxon>
        <taxon>Embryophyta</taxon>
        <taxon>Tracheophyta</taxon>
        <taxon>Spermatophyta</taxon>
        <taxon>Magnoliopsida</taxon>
        <taxon>eudicotyledons</taxon>
        <taxon>Gunneridae</taxon>
        <taxon>Pentapetalae</taxon>
        <taxon>rosids</taxon>
        <taxon>fabids</taxon>
        <taxon>Fabales</taxon>
        <taxon>Fabaceae</taxon>
        <taxon>Papilionoideae</taxon>
        <taxon>50 kb inversion clade</taxon>
        <taxon>NPAAA clade</taxon>
        <taxon>indigoferoid/millettioid clade</taxon>
        <taxon>Abreae</taxon>
        <taxon>Abrus</taxon>
    </lineage>
</organism>
<keyword evidence="5" id="KW-0732">Signal</keyword>
<reference evidence="8" key="2">
    <citation type="submission" date="2025-08" db="UniProtKB">
        <authorList>
            <consortium name="RefSeq"/>
        </authorList>
    </citation>
    <scope>IDENTIFICATION</scope>
    <source>
        <tissue evidence="8">Young leaves</tissue>
    </source>
</reference>
<comment type="function">
    <text evidence="3">Probable phosphatase.</text>
</comment>
<dbReference type="FunFam" id="3.40.50.1000:FF:000015">
    <property type="entry name" value="CTD small phosphatase-like protein 2"/>
    <property type="match status" value="1"/>
</dbReference>
<name>A0A8B8JTX3_ABRPR</name>
<accession>A0A8B8JTX3</accession>
<feature type="domain" description="FCP1 homology" evidence="6">
    <location>
        <begin position="319"/>
        <end position="478"/>
    </location>
</feature>
<evidence type="ECO:0000313" key="7">
    <source>
        <dbReference type="Proteomes" id="UP000694853"/>
    </source>
</evidence>
<dbReference type="SMART" id="SM00577">
    <property type="entry name" value="CPDc"/>
    <property type="match status" value="1"/>
</dbReference>
<dbReference type="Proteomes" id="UP000694853">
    <property type="component" value="Unplaced"/>
</dbReference>
<evidence type="ECO:0000313" key="8">
    <source>
        <dbReference type="RefSeq" id="XP_027334870.1"/>
    </source>
</evidence>
<keyword evidence="7" id="KW-1185">Reference proteome</keyword>
<dbReference type="GeneID" id="113849283"/>
<sequence>MHGIRIVVLELYLLLWLLPQKSTGLSNILLKVDMQTRKKAFRRNANKECGSPRVSRAQRKVSENVRAAEKKVTDLITSSARKSKPFGTLENKAGEPGHSTDLNNEYDFMDNGNSNACLEDDAVNGAGFDILGCNKQAVHLESGTIFSPGFHLSKGSGGKVVDRVDFVKIFQNDDQKRISPGQEIELQQEDTVDVDGHVSQDSDTAMEVDANNSSDYPKSGRYGDQMLALNTKNVNGCNSDFDGNGLSLEVSAIYLAMKNSKLECVDEHGQDSMSSDMCPEDEEFEDFDDFDPYLFIKTLPDLSTVVPTFRRLLLPKQTRSCPSTTLVLDLDETLVHSSLEPCEDVDFTFPVNFNCEEHIVFVRCRPHLKDFLERVSGLFEIIIFTASQSIYAEQLLNVLDPKRKIFRHRVYRESCVYVEGNYLKDLTVLGRDLAHVIIIDNSPQAFGFQVDNGIPIESWFDDRSDQELLLLLPFLESLVGVDDVRPLIAKKFNLREKIAAAVHPLNTNRRDFLSE</sequence>